<dbReference type="HAMAP" id="MF_00120">
    <property type="entry name" value="GatA"/>
    <property type="match status" value="1"/>
</dbReference>
<keyword evidence="7" id="KW-0496">Mitochondrion</keyword>
<dbReference type="STRING" id="61395.A0A1Y1W9I5"/>
<dbReference type="PANTHER" id="PTHR11895">
    <property type="entry name" value="TRANSAMIDASE"/>
    <property type="match status" value="1"/>
</dbReference>
<dbReference type="GO" id="GO:0070681">
    <property type="term" value="P:glutaminyl-tRNAGln biosynthesis via transamidation"/>
    <property type="evidence" value="ECO:0007669"/>
    <property type="project" value="UniProtKB-UniRule"/>
</dbReference>
<dbReference type="PANTHER" id="PTHR11895:SF7">
    <property type="entry name" value="GLUTAMYL-TRNA(GLN) AMIDOTRANSFERASE SUBUNIT A, MITOCHONDRIAL"/>
    <property type="match status" value="1"/>
</dbReference>
<dbReference type="GO" id="GO:0032543">
    <property type="term" value="P:mitochondrial translation"/>
    <property type="evidence" value="ECO:0007669"/>
    <property type="project" value="UniProtKB-UniRule"/>
</dbReference>
<dbReference type="Pfam" id="PF01425">
    <property type="entry name" value="Amidase"/>
    <property type="match status" value="1"/>
</dbReference>
<dbReference type="GeneID" id="63804135"/>
<dbReference type="GO" id="GO:0030956">
    <property type="term" value="C:glutamyl-tRNA(Gln) amidotransferase complex"/>
    <property type="evidence" value="ECO:0007669"/>
    <property type="project" value="UniProtKB-UniRule"/>
</dbReference>
<evidence type="ECO:0000256" key="8">
    <source>
        <dbReference type="SAM" id="MobiDB-lite"/>
    </source>
</evidence>
<dbReference type="GO" id="GO:0005524">
    <property type="term" value="F:ATP binding"/>
    <property type="evidence" value="ECO:0007669"/>
    <property type="project" value="UniProtKB-KW"/>
</dbReference>
<dbReference type="InterPro" id="IPR000120">
    <property type="entry name" value="Amidase"/>
</dbReference>
<dbReference type="Proteomes" id="UP000193922">
    <property type="component" value="Unassembled WGS sequence"/>
</dbReference>
<dbReference type="EC" id="6.3.5.7" evidence="7"/>
<evidence type="ECO:0000256" key="2">
    <source>
        <dbReference type="ARBA" id="ARBA00022598"/>
    </source>
</evidence>
<evidence type="ECO:0000256" key="1">
    <source>
        <dbReference type="ARBA" id="ARBA00008069"/>
    </source>
</evidence>
<evidence type="ECO:0000313" key="10">
    <source>
        <dbReference type="EMBL" id="ORX70191.1"/>
    </source>
</evidence>
<dbReference type="RefSeq" id="XP_040743829.1">
    <property type="nucleotide sequence ID" value="XM_040887487.1"/>
</dbReference>
<accession>A0A1Y1W9I5</accession>
<dbReference type="Gene3D" id="3.90.1300.10">
    <property type="entry name" value="Amidase signature (AS) domain"/>
    <property type="match status" value="1"/>
</dbReference>
<evidence type="ECO:0000256" key="4">
    <source>
        <dbReference type="ARBA" id="ARBA00022840"/>
    </source>
</evidence>
<comment type="subunit">
    <text evidence="7">Subunit of the heterotrimeric GatCAB amidotransferase (AdT) complex, composed of A, B and C subunits.</text>
</comment>
<gene>
    <name evidence="10" type="ORF">DL89DRAFT_267410</name>
</gene>
<dbReference type="SUPFAM" id="SSF75304">
    <property type="entry name" value="Amidase signature (AS) enzymes"/>
    <property type="match status" value="1"/>
</dbReference>
<evidence type="ECO:0000256" key="7">
    <source>
        <dbReference type="HAMAP-Rule" id="MF_03150"/>
    </source>
</evidence>
<feature type="region of interest" description="Disordered" evidence="8">
    <location>
        <begin position="17"/>
        <end position="38"/>
    </location>
</feature>
<evidence type="ECO:0000313" key="11">
    <source>
        <dbReference type="Proteomes" id="UP000193922"/>
    </source>
</evidence>
<feature type="domain" description="Amidase" evidence="9">
    <location>
        <begin position="1"/>
        <end position="380"/>
    </location>
</feature>
<comment type="catalytic activity">
    <reaction evidence="6 7">
        <text>L-glutamyl-tRNA(Gln) + L-glutamine + ATP + H2O = L-glutaminyl-tRNA(Gln) + L-glutamate + ADP + phosphate + H(+)</text>
        <dbReference type="Rhea" id="RHEA:17521"/>
        <dbReference type="Rhea" id="RHEA-COMP:9681"/>
        <dbReference type="Rhea" id="RHEA-COMP:9684"/>
        <dbReference type="ChEBI" id="CHEBI:15377"/>
        <dbReference type="ChEBI" id="CHEBI:15378"/>
        <dbReference type="ChEBI" id="CHEBI:29985"/>
        <dbReference type="ChEBI" id="CHEBI:30616"/>
        <dbReference type="ChEBI" id="CHEBI:43474"/>
        <dbReference type="ChEBI" id="CHEBI:58359"/>
        <dbReference type="ChEBI" id="CHEBI:78520"/>
        <dbReference type="ChEBI" id="CHEBI:78521"/>
        <dbReference type="ChEBI" id="CHEBI:456216"/>
        <dbReference type="EC" id="6.3.5.7"/>
    </reaction>
</comment>
<proteinExistence type="inferred from homology"/>
<dbReference type="InterPro" id="IPR004412">
    <property type="entry name" value="GatA"/>
</dbReference>
<comment type="subcellular location">
    <subcellularLocation>
        <location evidence="7">Mitochondrion</location>
    </subcellularLocation>
</comment>
<feature type="active site" description="Charge relay system" evidence="7">
    <location>
        <position position="36"/>
    </location>
</feature>
<comment type="caution">
    <text evidence="10">The sequence shown here is derived from an EMBL/GenBank/DDBJ whole genome shotgun (WGS) entry which is preliminary data.</text>
</comment>
<dbReference type="InterPro" id="IPR020556">
    <property type="entry name" value="Amidase_CS"/>
</dbReference>
<keyword evidence="3 7" id="KW-0547">Nucleotide-binding</keyword>
<name>A0A1Y1W9I5_9FUNG</name>
<evidence type="ECO:0000256" key="6">
    <source>
        <dbReference type="ARBA" id="ARBA00047407"/>
    </source>
</evidence>
<evidence type="ECO:0000259" key="9">
    <source>
        <dbReference type="Pfam" id="PF01425"/>
    </source>
</evidence>
<keyword evidence="2 7" id="KW-0436">Ligase</keyword>
<dbReference type="InterPro" id="IPR023631">
    <property type="entry name" value="Amidase_dom"/>
</dbReference>
<sequence>MDEFGMGSKTIFSIHGPTVNPAAASDDPGPRAAGGSSGGSAAAVAAGQCRIALGSDTGGSVRLPAAWCGVVGFKPTYGRISRHGLVAYGSSLDTVGVLGRTVDDVRAAFQAVSVSDARDMTCMTQQVRSRIDRLVAQARPPASSVNKPLSGICIGIPAEYWVDELSDTTVDAWRSGADRLASLGADIVSVSLPHTKSALPVYYTIALAEASSNLARYDGIRYGRRSSEQPPNEATNASQKYANTRSEGFGDEVQRRILLGTYVMTSAACQQFYAPAQKLRRLIQQDFDAAFALPNAMHSGNRSRGEGVDALLFPTAIGPAPKLDGSSEESRVEAYVNDVMTVPASLAGIPAVSVPAGVSKNGLPVGLQLVAQYGDDEFLLETASRLCS</sequence>
<keyword evidence="4 7" id="KW-0067">ATP-binding</keyword>
<protein>
    <recommendedName>
        <fullName evidence="7">Glutamyl-tRNA(Gln) amidotransferase subunit A, mitochondrial</fullName>
        <shortName evidence="7">Glu-AdT subunit A</shortName>
        <ecNumber evidence="7">6.3.5.7</ecNumber>
    </recommendedName>
</protein>
<keyword evidence="11" id="KW-1185">Reference proteome</keyword>
<organism evidence="10 11">
    <name type="scientific">Linderina pennispora</name>
    <dbReference type="NCBI Taxonomy" id="61395"/>
    <lineage>
        <taxon>Eukaryota</taxon>
        <taxon>Fungi</taxon>
        <taxon>Fungi incertae sedis</taxon>
        <taxon>Zoopagomycota</taxon>
        <taxon>Kickxellomycotina</taxon>
        <taxon>Kickxellomycetes</taxon>
        <taxon>Kickxellales</taxon>
        <taxon>Kickxellaceae</taxon>
        <taxon>Linderina</taxon>
    </lineage>
</organism>
<feature type="active site" description="Acyl-ester intermediate" evidence="7">
    <location>
        <position position="60"/>
    </location>
</feature>
<dbReference type="GO" id="GO:0050567">
    <property type="term" value="F:glutaminyl-tRNA synthase (glutamine-hydrolyzing) activity"/>
    <property type="evidence" value="ECO:0007669"/>
    <property type="project" value="UniProtKB-UniRule"/>
</dbReference>
<dbReference type="OrthoDB" id="421993at2759"/>
<dbReference type="PROSITE" id="PS00571">
    <property type="entry name" value="AMIDASES"/>
    <property type="match status" value="1"/>
</dbReference>
<comment type="function">
    <text evidence="7">Allows the formation of correctly charged Gln-tRNA(Gln) through the transamidation of misacylated Glu-tRNA(Gln) in the mitochondria. The reaction takes place in the presence of glutamine and ATP through an activated gamma-phospho-Glu-tRNA(Gln).</text>
</comment>
<evidence type="ECO:0000256" key="5">
    <source>
        <dbReference type="ARBA" id="ARBA00022917"/>
    </source>
</evidence>
<keyword evidence="5 7" id="KW-0648">Protein biosynthesis</keyword>
<comment type="similarity">
    <text evidence="1 7">Belongs to the amidase family. GatA subfamily.</text>
</comment>
<dbReference type="InterPro" id="IPR036928">
    <property type="entry name" value="AS_sf"/>
</dbReference>
<comment type="caution">
    <text evidence="7">Lacks conserved residue(s) required for the propagation of feature annotation.</text>
</comment>
<dbReference type="EMBL" id="MCFD01000006">
    <property type="protein sequence ID" value="ORX70191.1"/>
    <property type="molecule type" value="Genomic_DNA"/>
</dbReference>
<feature type="region of interest" description="Disordered" evidence="8">
    <location>
        <begin position="222"/>
        <end position="246"/>
    </location>
</feature>
<evidence type="ECO:0000256" key="3">
    <source>
        <dbReference type="ARBA" id="ARBA00022741"/>
    </source>
</evidence>
<dbReference type="AlphaFoldDB" id="A0A1Y1W9I5"/>
<reference evidence="10 11" key="1">
    <citation type="submission" date="2016-07" db="EMBL/GenBank/DDBJ databases">
        <title>Pervasive Adenine N6-methylation of Active Genes in Fungi.</title>
        <authorList>
            <consortium name="DOE Joint Genome Institute"/>
            <person name="Mondo S.J."/>
            <person name="Dannebaum R.O."/>
            <person name="Kuo R.C."/>
            <person name="Labutti K."/>
            <person name="Haridas S."/>
            <person name="Kuo A."/>
            <person name="Salamov A."/>
            <person name="Ahrendt S.R."/>
            <person name="Lipzen A."/>
            <person name="Sullivan W."/>
            <person name="Andreopoulos W.B."/>
            <person name="Clum A."/>
            <person name="Lindquist E."/>
            <person name="Daum C."/>
            <person name="Ramamoorthy G.K."/>
            <person name="Gryganskyi A."/>
            <person name="Culley D."/>
            <person name="Magnuson J.K."/>
            <person name="James T.Y."/>
            <person name="O'Malley M.A."/>
            <person name="Stajich J.E."/>
            <person name="Spatafora J.W."/>
            <person name="Visel A."/>
            <person name="Grigoriev I.V."/>
        </authorList>
    </citation>
    <scope>NUCLEOTIDE SEQUENCE [LARGE SCALE GENOMIC DNA]</scope>
    <source>
        <strain evidence="10 11">ATCC 12442</strain>
    </source>
</reference>
<feature type="compositionally biased region" description="Polar residues" evidence="8">
    <location>
        <begin position="228"/>
        <end position="246"/>
    </location>
</feature>
<dbReference type="GO" id="GO:0005739">
    <property type="term" value="C:mitochondrion"/>
    <property type="evidence" value="ECO:0007669"/>
    <property type="project" value="UniProtKB-SubCell"/>
</dbReference>